<protein>
    <submittedName>
        <fullName evidence="3">Uncharacterized protein</fullName>
    </submittedName>
</protein>
<reference evidence="3 4" key="1">
    <citation type="submission" date="2014-04" db="EMBL/GenBank/DDBJ databases">
        <authorList>
            <consortium name="DOE Joint Genome Institute"/>
            <person name="Kuo A."/>
            <person name="Girlanda M."/>
            <person name="Perotto S."/>
            <person name="Kohler A."/>
            <person name="Nagy L.G."/>
            <person name="Floudas D."/>
            <person name="Copeland A."/>
            <person name="Barry K.W."/>
            <person name="Cichocki N."/>
            <person name="Veneault-Fourrey C."/>
            <person name="LaButti K."/>
            <person name="Lindquist E.A."/>
            <person name="Lipzen A."/>
            <person name="Lundell T."/>
            <person name="Morin E."/>
            <person name="Murat C."/>
            <person name="Sun H."/>
            <person name="Tunlid A."/>
            <person name="Henrissat B."/>
            <person name="Grigoriev I.V."/>
            <person name="Hibbett D.S."/>
            <person name="Martin F."/>
            <person name="Nordberg H.P."/>
            <person name="Cantor M.N."/>
            <person name="Hua S.X."/>
        </authorList>
    </citation>
    <scope>NUCLEOTIDE SEQUENCE [LARGE SCALE GENOMIC DNA]</scope>
    <source>
        <strain evidence="3 4">MUT 4182</strain>
    </source>
</reference>
<keyword evidence="2" id="KW-1133">Transmembrane helix</keyword>
<evidence type="ECO:0000256" key="1">
    <source>
        <dbReference type="SAM" id="MobiDB-lite"/>
    </source>
</evidence>
<feature type="region of interest" description="Disordered" evidence="1">
    <location>
        <begin position="16"/>
        <end position="42"/>
    </location>
</feature>
<dbReference type="AlphaFoldDB" id="A0A0C3QHH7"/>
<accession>A0A0C3QHH7</accession>
<name>A0A0C3QHH7_9AGAM</name>
<dbReference type="STRING" id="1051891.A0A0C3QHH7"/>
<evidence type="ECO:0000313" key="4">
    <source>
        <dbReference type="Proteomes" id="UP000054248"/>
    </source>
</evidence>
<dbReference type="EMBL" id="KN823030">
    <property type="protein sequence ID" value="KIO26041.1"/>
    <property type="molecule type" value="Genomic_DNA"/>
</dbReference>
<proteinExistence type="predicted"/>
<keyword evidence="4" id="KW-1185">Reference proteome</keyword>
<feature type="transmembrane region" description="Helical" evidence="2">
    <location>
        <begin position="511"/>
        <end position="535"/>
    </location>
</feature>
<organism evidence="3 4">
    <name type="scientific">Tulasnella calospora MUT 4182</name>
    <dbReference type="NCBI Taxonomy" id="1051891"/>
    <lineage>
        <taxon>Eukaryota</taxon>
        <taxon>Fungi</taxon>
        <taxon>Dikarya</taxon>
        <taxon>Basidiomycota</taxon>
        <taxon>Agaricomycotina</taxon>
        <taxon>Agaricomycetes</taxon>
        <taxon>Cantharellales</taxon>
        <taxon>Tulasnellaceae</taxon>
        <taxon>Tulasnella</taxon>
    </lineage>
</organism>
<feature type="transmembrane region" description="Helical" evidence="2">
    <location>
        <begin position="49"/>
        <end position="75"/>
    </location>
</feature>
<evidence type="ECO:0000313" key="3">
    <source>
        <dbReference type="EMBL" id="KIO26041.1"/>
    </source>
</evidence>
<dbReference type="OrthoDB" id="3357029at2759"/>
<keyword evidence="2" id="KW-0472">Membrane</keyword>
<dbReference type="HOGENOM" id="CLU_014701_0_0_1"/>
<reference evidence="4" key="2">
    <citation type="submission" date="2015-01" db="EMBL/GenBank/DDBJ databases">
        <title>Evolutionary Origins and Diversification of the Mycorrhizal Mutualists.</title>
        <authorList>
            <consortium name="DOE Joint Genome Institute"/>
            <consortium name="Mycorrhizal Genomics Consortium"/>
            <person name="Kohler A."/>
            <person name="Kuo A."/>
            <person name="Nagy L.G."/>
            <person name="Floudas D."/>
            <person name="Copeland A."/>
            <person name="Barry K.W."/>
            <person name="Cichocki N."/>
            <person name="Veneault-Fourrey C."/>
            <person name="LaButti K."/>
            <person name="Lindquist E.A."/>
            <person name="Lipzen A."/>
            <person name="Lundell T."/>
            <person name="Morin E."/>
            <person name="Murat C."/>
            <person name="Riley R."/>
            <person name="Ohm R."/>
            <person name="Sun H."/>
            <person name="Tunlid A."/>
            <person name="Henrissat B."/>
            <person name="Grigoriev I.V."/>
            <person name="Hibbett D.S."/>
            <person name="Martin F."/>
        </authorList>
    </citation>
    <scope>NUCLEOTIDE SEQUENCE [LARGE SCALE GENOMIC DNA]</scope>
    <source>
        <strain evidence="4">MUT 4182</strain>
    </source>
</reference>
<dbReference type="Proteomes" id="UP000054248">
    <property type="component" value="Unassembled WGS sequence"/>
</dbReference>
<gene>
    <name evidence="3" type="ORF">M407DRAFT_8031</name>
</gene>
<sequence>MPLSFRSTEKDALSDDLQHLNPSSPDGTYHETHPTHPLRKTNSSSGRRLFGFIPAVFVLLVTLGLVTLIMGWLLAFQYGPAQGGIGLGPAFRNGSFVLFEGERKGDADKRGGSHLRVLTWSSWGVRPTRSLDGIFLPDLARAGDWRRPRLPRLFSEALFFATTVWILAKAVWGVDTWLHYVSQAVPFALQVPAIDTVPLLAVGFNDTLCDSWSRDDHGSQYVAQGYPCLAEYEGWALYNTEMMPKGFNALVNQSSTFQVVTLADAQDTAIVVPKQSRGYTFQASTFGARTACTSLNSQCDNDGGGVTTNCTRAGYPGLPHRDGVQLDNADDQSISSSVFGLVEGIMGGTQMGATDLPSKGQTPNPTTLGIQLRWDSRLQSAENYVFVPEDAESAVDTMPKPKVTLYAGCQVTFLNVTVWHDGASDTWAMVNSSASSSDLTSILWLPMLYQFITEKLASNVENDARMQTRDNVMAALNQNIGRLALAAASGYFQPIEAADVHLSINDAILSIYPVAPVVCLILLLLLYAALAVAIFTSSWFTSDKTIVVPAEMSPSGEHEERSMVALTQTWLVDPMPLVALAFPGEDGKDHMRSVAKSTNQMVYDGHEGDSRLSIGLHDGGKVFGLRKRGDRREDGE</sequence>
<evidence type="ECO:0000256" key="2">
    <source>
        <dbReference type="SAM" id="Phobius"/>
    </source>
</evidence>
<keyword evidence="2" id="KW-0812">Transmembrane</keyword>